<dbReference type="GO" id="GO:0003700">
    <property type="term" value="F:DNA-binding transcription factor activity"/>
    <property type="evidence" value="ECO:0007669"/>
    <property type="project" value="InterPro"/>
</dbReference>
<evidence type="ECO:0000313" key="5">
    <source>
        <dbReference type="EMBL" id="AHM25216.1"/>
    </source>
</evidence>
<dbReference type="GO" id="GO:0043565">
    <property type="term" value="F:sequence-specific DNA binding"/>
    <property type="evidence" value="ECO:0007669"/>
    <property type="project" value="InterPro"/>
</dbReference>
<dbReference type="InterPro" id="IPR018060">
    <property type="entry name" value="HTH_AraC"/>
</dbReference>
<dbReference type="InterPro" id="IPR050204">
    <property type="entry name" value="AraC_XylS_family_regulators"/>
</dbReference>
<proteinExistence type="predicted"/>
<keyword evidence="1" id="KW-0805">Transcription regulation</keyword>
<sequence>MSLIVCSWVTNLPEGRFSVWPDGCRDLIAIVSKESPVTVICSGLDSAPRQVVCDDDTLFVGVRLAAGVTFPWDMKDSCIKHDDQVLSQSSFSSCHGWESESDCDEILGKLIGVVNDFASPAPSWVSECIDELRIGEVRQSMSLSERSIRRKLADITGAPPRFWKSLARVRQATLEIVRSEVSLVSVATNHGFSDQAHMNREIRRWFGVTPVTLRKNREQIIEWLSAPNVFQNV</sequence>
<evidence type="ECO:0000256" key="2">
    <source>
        <dbReference type="ARBA" id="ARBA00023125"/>
    </source>
</evidence>
<feature type="domain" description="HTH araC/xylS-type" evidence="4">
    <location>
        <begin position="119"/>
        <end position="216"/>
    </location>
</feature>
<accession>A0A096XHL5</accession>
<dbReference type="SMART" id="SM00342">
    <property type="entry name" value="HTH_ARAC"/>
    <property type="match status" value="1"/>
</dbReference>
<protein>
    <recommendedName>
        <fullName evidence="4">HTH araC/xylS-type domain-containing protein</fullName>
    </recommendedName>
</protein>
<gene>
    <name evidence="5" type="ORF">K531_00390</name>
</gene>
<dbReference type="PROSITE" id="PS01124">
    <property type="entry name" value="HTH_ARAC_FAMILY_2"/>
    <property type="match status" value="1"/>
</dbReference>
<evidence type="ECO:0000259" key="4">
    <source>
        <dbReference type="PROSITE" id="PS01124"/>
    </source>
</evidence>
<dbReference type="InterPro" id="IPR009057">
    <property type="entry name" value="Homeodomain-like_sf"/>
</dbReference>
<keyword evidence="3" id="KW-0804">Transcription</keyword>
<name>A0A096XHL5_VIBCL</name>
<keyword evidence="2" id="KW-0238">DNA-binding</keyword>
<evidence type="ECO:0000256" key="1">
    <source>
        <dbReference type="ARBA" id="ARBA00023015"/>
    </source>
</evidence>
<dbReference type="Pfam" id="PF12833">
    <property type="entry name" value="HTH_18"/>
    <property type="match status" value="1"/>
</dbReference>
<dbReference type="SUPFAM" id="SSF46689">
    <property type="entry name" value="Homeodomain-like"/>
    <property type="match status" value="1"/>
</dbReference>
<organism evidence="5">
    <name type="scientific">Vibrio cholerae VC833</name>
    <dbReference type="NCBI Taxonomy" id="1306408"/>
    <lineage>
        <taxon>Bacteria</taxon>
        <taxon>Pseudomonadati</taxon>
        <taxon>Pseudomonadota</taxon>
        <taxon>Gammaproteobacteria</taxon>
        <taxon>Vibrionales</taxon>
        <taxon>Vibrionaceae</taxon>
        <taxon>Vibrio</taxon>
    </lineage>
</organism>
<dbReference type="Gene3D" id="1.10.10.60">
    <property type="entry name" value="Homeodomain-like"/>
    <property type="match status" value="1"/>
</dbReference>
<dbReference type="AlphaFoldDB" id="A0A096XHL5"/>
<dbReference type="EMBL" id="KC886258">
    <property type="protein sequence ID" value="AHM25216.1"/>
    <property type="molecule type" value="Genomic_DNA"/>
</dbReference>
<dbReference type="PANTHER" id="PTHR46796">
    <property type="entry name" value="HTH-TYPE TRANSCRIPTIONAL ACTIVATOR RHAS-RELATED"/>
    <property type="match status" value="1"/>
</dbReference>
<reference evidence="5" key="1">
    <citation type="journal article" date="2014" name="PLoS ONE">
        <title>Worldwide Occurrence of Integrative Conjugative Element Encoding Multidrug Resistance Determinants in Epidemic Vibrio cholerae O1.</title>
        <authorList>
            <person name="Marin M.A."/>
            <person name="Fonseca E.L."/>
            <person name="Andrade B.N."/>
            <person name="Cabral A.C."/>
            <person name="Vicente A.C."/>
        </authorList>
    </citation>
    <scope>NUCLEOTIDE SEQUENCE</scope>
    <source>
        <strain evidence="5">VC833</strain>
    </source>
</reference>
<evidence type="ECO:0000256" key="3">
    <source>
        <dbReference type="ARBA" id="ARBA00023163"/>
    </source>
</evidence>